<dbReference type="AlphaFoldDB" id="A0A0R2I1D7"/>
<dbReference type="SUPFAM" id="SSF81296">
    <property type="entry name" value="E set domains"/>
    <property type="match status" value="1"/>
</dbReference>
<sequence length="541" mass="59760">MSFIVIKKEKRVDIKLKKKVGKKMKKTTRFTLIKAGILSAALGGLLVASPQNSYAHGYVEQPASRGYQGKLESSILGWSAAIEKYGNVITGPQSLEAPKGYPFAGPADGKIASADGGGGQIGDFVMDKQSSDRWIKQEMKGGLNTFKWTFTANHKTTKWHYYITKKGWNQNAPLTRATFEPIGIVEHDGSLSSNNPTHKINVPTDRNGYNVILAVWDVADTGNAFYNVIDVNLKNDNTGETEKDAPNAPTQLKAINVTNKTVQLAWAAPTNVDVKEYNMYRNDKKIGTIGGTSFKDSTVAENSSYHYQVEAVGFDGQLSQKSDVLSVKTDNTPKEDTENPSIPQSIHSMETTADSIDLMWHDSIHLIGIKEYHIYRDGVKVGTTTGTRMVDSNLQASTEYRYTVKAVSVGGNVSGESTPFIVKTKDTSTDYRSWEVGSLTKPLSYKVGEKIFYKGKNYVVVLAHINYGDTNWAPDKAVNLFKEVKSYRVWKLGALTKPEAYKIGEKVSLNEKIYEVTNAHNNYGDSNWAPDKAASLFKVVK</sequence>
<reference evidence="3 4" key="1">
    <citation type="journal article" date="2015" name="Genome Announc.">
        <title>Expanding the biotechnology potential of lactobacilli through comparative genomics of 213 strains and associated genera.</title>
        <authorList>
            <person name="Sun Z."/>
            <person name="Harris H.M."/>
            <person name="McCann A."/>
            <person name="Guo C."/>
            <person name="Argimon S."/>
            <person name="Zhang W."/>
            <person name="Yang X."/>
            <person name="Jeffery I.B."/>
            <person name="Cooney J.C."/>
            <person name="Kagawa T.F."/>
            <person name="Liu W."/>
            <person name="Song Y."/>
            <person name="Salvetti E."/>
            <person name="Wrobel A."/>
            <person name="Rasinkangas P."/>
            <person name="Parkhill J."/>
            <person name="Rea M.C."/>
            <person name="O'Sullivan O."/>
            <person name="Ritari J."/>
            <person name="Douillard F.P."/>
            <person name="Paul Ross R."/>
            <person name="Yang R."/>
            <person name="Briner A.E."/>
            <person name="Felis G.E."/>
            <person name="de Vos W.M."/>
            <person name="Barrangou R."/>
            <person name="Klaenhammer T.R."/>
            <person name="Caufield P.W."/>
            <person name="Cui Y."/>
            <person name="Zhang H."/>
            <person name="O'Toole P.W."/>
        </authorList>
    </citation>
    <scope>NUCLEOTIDE SEQUENCE [LARGE SCALE GENOMIC DNA]</scope>
    <source>
        <strain evidence="3 4">DSM 20623</strain>
    </source>
</reference>
<dbReference type="Gene3D" id="2.60.40.10">
    <property type="entry name" value="Immunoglobulins"/>
    <property type="match status" value="2"/>
</dbReference>
<dbReference type="CDD" id="cd21177">
    <property type="entry name" value="LPMO_AA10"/>
    <property type="match status" value="1"/>
</dbReference>
<dbReference type="EMBL" id="JQBS01000007">
    <property type="protein sequence ID" value="KRN57302.1"/>
    <property type="molecule type" value="Genomic_DNA"/>
</dbReference>
<keyword evidence="4" id="KW-1185">Reference proteome</keyword>
<dbReference type="GO" id="GO:0004553">
    <property type="term" value="F:hydrolase activity, hydrolyzing O-glycosyl compounds"/>
    <property type="evidence" value="ECO:0007669"/>
    <property type="project" value="InterPro"/>
</dbReference>
<dbReference type="InterPro" id="IPR014756">
    <property type="entry name" value="Ig_E-set"/>
</dbReference>
<dbReference type="PANTHER" id="PTHR34823">
    <property type="entry name" value="GLCNAC-BINDING PROTEIN A"/>
    <property type="match status" value="1"/>
</dbReference>
<dbReference type="InterPro" id="IPR036573">
    <property type="entry name" value="CBM_sf_5/12"/>
</dbReference>
<feature type="domain" description="Fibronectin type-III" evidence="2">
    <location>
        <begin position="248"/>
        <end position="332"/>
    </location>
</feature>
<feature type="domain" description="Fibronectin type-III" evidence="2">
    <location>
        <begin position="342"/>
        <end position="427"/>
    </location>
</feature>
<dbReference type="GO" id="GO:0030246">
    <property type="term" value="F:carbohydrate binding"/>
    <property type="evidence" value="ECO:0007669"/>
    <property type="project" value="InterPro"/>
</dbReference>
<evidence type="ECO:0000259" key="2">
    <source>
        <dbReference type="PROSITE" id="PS50853"/>
    </source>
</evidence>
<organism evidence="3 4">
    <name type="scientific">Carnobacterium divergens DSM 20623</name>
    <dbReference type="NCBI Taxonomy" id="1449336"/>
    <lineage>
        <taxon>Bacteria</taxon>
        <taxon>Bacillati</taxon>
        <taxon>Bacillota</taxon>
        <taxon>Bacilli</taxon>
        <taxon>Lactobacillales</taxon>
        <taxon>Carnobacteriaceae</taxon>
        <taxon>Carnobacterium</taxon>
    </lineage>
</organism>
<dbReference type="Pfam" id="PF03067">
    <property type="entry name" value="LPMO_10"/>
    <property type="match status" value="1"/>
</dbReference>
<proteinExistence type="predicted"/>
<evidence type="ECO:0000256" key="1">
    <source>
        <dbReference type="ARBA" id="ARBA00022729"/>
    </source>
</evidence>
<evidence type="ECO:0000313" key="4">
    <source>
        <dbReference type="Proteomes" id="UP000051658"/>
    </source>
</evidence>
<dbReference type="Gene3D" id="2.70.50.50">
    <property type="entry name" value="chitin-binding protein cbp21"/>
    <property type="match status" value="1"/>
</dbReference>
<dbReference type="SMART" id="SM00060">
    <property type="entry name" value="FN3"/>
    <property type="match status" value="2"/>
</dbReference>
<dbReference type="Proteomes" id="UP000051658">
    <property type="component" value="Unassembled WGS sequence"/>
</dbReference>
<dbReference type="CDD" id="cd00063">
    <property type="entry name" value="FN3"/>
    <property type="match status" value="2"/>
</dbReference>
<dbReference type="PROSITE" id="PS50853">
    <property type="entry name" value="FN3"/>
    <property type="match status" value="2"/>
</dbReference>
<accession>A0A0R2I1D7</accession>
<dbReference type="PATRIC" id="fig|1449336.4.peg.288"/>
<dbReference type="InterPro" id="IPR036116">
    <property type="entry name" value="FN3_sf"/>
</dbReference>
<dbReference type="SUPFAM" id="SSF51055">
    <property type="entry name" value="Carbohydrate binding domain"/>
    <property type="match status" value="1"/>
</dbReference>
<dbReference type="InterPro" id="IPR013783">
    <property type="entry name" value="Ig-like_fold"/>
</dbReference>
<keyword evidence="1" id="KW-0732">Signal</keyword>
<dbReference type="PANTHER" id="PTHR34823:SF1">
    <property type="entry name" value="CHITIN-BINDING TYPE-4 DOMAIN-CONTAINING PROTEIN"/>
    <property type="match status" value="1"/>
</dbReference>
<evidence type="ECO:0000313" key="3">
    <source>
        <dbReference type="EMBL" id="KRN57302.1"/>
    </source>
</evidence>
<dbReference type="InterPro" id="IPR051024">
    <property type="entry name" value="GlcNAc_Chitin_IntDeg"/>
</dbReference>
<dbReference type="SUPFAM" id="SSF49265">
    <property type="entry name" value="Fibronectin type III"/>
    <property type="match status" value="1"/>
</dbReference>
<protein>
    <submittedName>
        <fullName evidence="3">Chitin-binding protein</fullName>
    </submittedName>
</protein>
<dbReference type="GO" id="GO:0005975">
    <property type="term" value="P:carbohydrate metabolic process"/>
    <property type="evidence" value="ECO:0007669"/>
    <property type="project" value="InterPro"/>
</dbReference>
<dbReference type="InterPro" id="IPR003961">
    <property type="entry name" value="FN3_dom"/>
</dbReference>
<dbReference type="Pfam" id="PF00041">
    <property type="entry name" value="fn3"/>
    <property type="match status" value="1"/>
</dbReference>
<dbReference type="GO" id="GO:0005576">
    <property type="term" value="C:extracellular region"/>
    <property type="evidence" value="ECO:0007669"/>
    <property type="project" value="InterPro"/>
</dbReference>
<dbReference type="eggNOG" id="COG3397">
    <property type="taxonomic scope" value="Bacteria"/>
</dbReference>
<dbReference type="InterPro" id="IPR004302">
    <property type="entry name" value="Cellulose/chitin-bd_N"/>
</dbReference>
<name>A0A0R2I1D7_CARDV</name>
<comment type="caution">
    <text evidence="3">The sequence shown here is derived from an EMBL/GenBank/DDBJ whole genome shotgun (WGS) entry which is preliminary data.</text>
</comment>
<gene>
    <name evidence="3" type="ORF">IV74_GL000283</name>
</gene>
<dbReference type="Gene3D" id="2.10.10.20">
    <property type="entry name" value="Carbohydrate-binding module superfamily 5/12"/>
    <property type="match status" value="2"/>
</dbReference>